<dbReference type="OrthoDB" id="6900871at2"/>
<sequence length="155" mass="17081">MSLKKEVAGAIRAIRTTRGLDYGDLAEVSVKANIGKLEQGNSSITLEKLIELSEALQFDSVALLAICMAIHKDEHYALTLLRARDQLDAFQAEGGLELLRSQLVGKELLQRPRGKPRNMKNAEAVRELQAAGLSQAEVVEKLGLAKSTVHRYWQS</sequence>
<protein>
    <submittedName>
        <fullName evidence="1">Uncharacterized protein</fullName>
    </submittedName>
</protein>
<evidence type="ECO:0000313" key="1">
    <source>
        <dbReference type="EMBL" id="VVQ19504.1"/>
    </source>
</evidence>
<dbReference type="SMART" id="SM00530">
    <property type="entry name" value="HTH_XRE"/>
    <property type="match status" value="1"/>
</dbReference>
<evidence type="ECO:0000313" key="2">
    <source>
        <dbReference type="Proteomes" id="UP000381378"/>
    </source>
</evidence>
<dbReference type="AlphaFoldDB" id="A0A5E7VFC1"/>
<dbReference type="InterPro" id="IPR001387">
    <property type="entry name" value="Cro/C1-type_HTH"/>
</dbReference>
<gene>
    <name evidence="1" type="ORF">PS928_04832</name>
</gene>
<dbReference type="PROSITE" id="PS50943">
    <property type="entry name" value="HTH_CROC1"/>
    <property type="match status" value="1"/>
</dbReference>
<organism evidence="1 2">
    <name type="scientific">Pseudomonas fluorescens</name>
    <dbReference type="NCBI Taxonomy" id="294"/>
    <lineage>
        <taxon>Bacteria</taxon>
        <taxon>Pseudomonadati</taxon>
        <taxon>Pseudomonadota</taxon>
        <taxon>Gammaproteobacteria</taxon>
        <taxon>Pseudomonadales</taxon>
        <taxon>Pseudomonadaceae</taxon>
        <taxon>Pseudomonas</taxon>
    </lineage>
</organism>
<dbReference type="SUPFAM" id="SSF47413">
    <property type="entry name" value="lambda repressor-like DNA-binding domains"/>
    <property type="match status" value="1"/>
</dbReference>
<dbReference type="GO" id="GO:0003677">
    <property type="term" value="F:DNA binding"/>
    <property type="evidence" value="ECO:0007669"/>
    <property type="project" value="InterPro"/>
</dbReference>
<dbReference type="Gene3D" id="1.10.260.40">
    <property type="entry name" value="lambda repressor-like DNA-binding domains"/>
    <property type="match status" value="1"/>
</dbReference>
<dbReference type="InterPro" id="IPR010982">
    <property type="entry name" value="Lambda_DNA-bd_dom_sf"/>
</dbReference>
<dbReference type="RefSeq" id="WP_150787470.1">
    <property type="nucleotide sequence ID" value="NZ_CABVJF010000022.1"/>
</dbReference>
<dbReference type="EMBL" id="CABVJF010000022">
    <property type="protein sequence ID" value="VVQ19504.1"/>
    <property type="molecule type" value="Genomic_DNA"/>
</dbReference>
<proteinExistence type="predicted"/>
<dbReference type="GO" id="GO:0006355">
    <property type="term" value="P:regulation of DNA-templated transcription"/>
    <property type="evidence" value="ECO:0007669"/>
    <property type="project" value="InterPro"/>
</dbReference>
<reference evidence="1 2" key="1">
    <citation type="submission" date="2019-09" db="EMBL/GenBank/DDBJ databases">
        <authorList>
            <person name="Chandra G."/>
            <person name="Truman W A."/>
        </authorList>
    </citation>
    <scope>NUCLEOTIDE SEQUENCE [LARGE SCALE GENOMIC DNA]</scope>
    <source>
        <strain evidence="1">PS928</strain>
    </source>
</reference>
<dbReference type="CDD" id="cd00093">
    <property type="entry name" value="HTH_XRE"/>
    <property type="match status" value="1"/>
</dbReference>
<dbReference type="Proteomes" id="UP000381378">
    <property type="component" value="Unassembled WGS sequence"/>
</dbReference>
<dbReference type="Pfam" id="PF09339">
    <property type="entry name" value="HTH_IclR"/>
    <property type="match status" value="1"/>
</dbReference>
<accession>A0A5E7VFC1</accession>
<name>A0A5E7VFC1_PSEFL</name>
<dbReference type="InterPro" id="IPR005471">
    <property type="entry name" value="Tscrpt_reg_IclR_N"/>
</dbReference>